<proteinExistence type="inferred from homology"/>
<dbReference type="InterPro" id="IPR050586">
    <property type="entry name" value="CPA3_Na-H_Antiporter_D"/>
</dbReference>
<comment type="similarity">
    <text evidence="2">Belongs to the CPA3 antiporters (TC 2.A.63) subunit D family.</text>
</comment>
<gene>
    <name evidence="9" type="ORF">CP963_12905</name>
</gene>
<dbReference type="NCBIfam" id="NF009309">
    <property type="entry name" value="PRK12666.1"/>
    <property type="match status" value="1"/>
</dbReference>
<dbReference type="EMBL" id="NXII01000029">
    <property type="protein sequence ID" value="RXI37332.1"/>
    <property type="molecule type" value="Genomic_DNA"/>
</dbReference>
<evidence type="ECO:0000256" key="5">
    <source>
        <dbReference type="ARBA" id="ARBA00022989"/>
    </source>
</evidence>
<name>A0A6M8NGJ9_9BACT</name>
<dbReference type="RefSeq" id="WP_129014561.1">
    <property type="nucleotide sequence ID" value="NZ_CBCSEI010000016.1"/>
</dbReference>
<evidence type="ECO:0000256" key="4">
    <source>
        <dbReference type="ARBA" id="ARBA00022692"/>
    </source>
</evidence>
<comment type="caution">
    <text evidence="9">The sequence shown here is derived from an EMBL/GenBank/DDBJ whole genome shotgun (WGS) entry which is preliminary data.</text>
</comment>
<keyword evidence="4 7" id="KW-0812">Transmembrane</keyword>
<feature type="domain" description="NADH:quinone oxidoreductase/Mrp antiporter transmembrane" evidence="8">
    <location>
        <begin position="127"/>
        <end position="420"/>
    </location>
</feature>
<dbReference type="InterPro" id="IPR001750">
    <property type="entry name" value="ND/Mrp_TM"/>
</dbReference>
<evidence type="ECO:0000313" key="9">
    <source>
        <dbReference type="EMBL" id="RXI37332.1"/>
    </source>
</evidence>
<comment type="subcellular location">
    <subcellularLocation>
        <location evidence="1">Cell membrane</location>
        <topology evidence="1">Multi-pass membrane protein</topology>
    </subcellularLocation>
    <subcellularLocation>
        <location evidence="7">Membrane</location>
        <topology evidence="7">Multi-pass membrane protein</topology>
    </subcellularLocation>
</comment>
<dbReference type="PRINTS" id="PR01437">
    <property type="entry name" value="NUOXDRDTASE4"/>
</dbReference>
<reference evidence="9 10" key="1">
    <citation type="submission" date="2017-09" db="EMBL/GenBank/DDBJ databases">
        <title>Genomics of the genus Arcobacter.</title>
        <authorList>
            <person name="Perez-Cataluna A."/>
            <person name="Figueras M.J."/>
            <person name="Salas-Masso N."/>
        </authorList>
    </citation>
    <scope>NUCLEOTIDE SEQUENCE [LARGE SCALE GENOMIC DNA]</scope>
    <source>
        <strain evidence="9 10">CECT 7834</strain>
    </source>
</reference>
<dbReference type="Proteomes" id="UP000290378">
    <property type="component" value="Unassembled WGS sequence"/>
</dbReference>
<dbReference type="InterPro" id="IPR003918">
    <property type="entry name" value="NADH_UbQ_OxRdtase"/>
</dbReference>
<organism evidence="9 10">
    <name type="scientific">Arcobacter cloacae</name>
    <dbReference type="NCBI Taxonomy" id="1054034"/>
    <lineage>
        <taxon>Bacteria</taxon>
        <taxon>Pseudomonadati</taxon>
        <taxon>Campylobacterota</taxon>
        <taxon>Epsilonproteobacteria</taxon>
        <taxon>Campylobacterales</taxon>
        <taxon>Arcobacteraceae</taxon>
        <taxon>Arcobacter</taxon>
    </lineage>
</organism>
<dbReference type="PANTHER" id="PTHR42703">
    <property type="entry name" value="NADH DEHYDROGENASE"/>
    <property type="match status" value="1"/>
</dbReference>
<dbReference type="GO" id="GO:0042773">
    <property type="term" value="P:ATP synthesis coupled electron transport"/>
    <property type="evidence" value="ECO:0007669"/>
    <property type="project" value="InterPro"/>
</dbReference>
<evidence type="ECO:0000313" key="10">
    <source>
        <dbReference type="Proteomes" id="UP000290378"/>
    </source>
</evidence>
<evidence type="ECO:0000256" key="7">
    <source>
        <dbReference type="RuleBase" id="RU000320"/>
    </source>
</evidence>
<evidence type="ECO:0000256" key="3">
    <source>
        <dbReference type="ARBA" id="ARBA00022475"/>
    </source>
</evidence>
<accession>A0A6M8NGJ9</accession>
<evidence type="ECO:0000256" key="2">
    <source>
        <dbReference type="ARBA" id="ARBA00005346"/>
    </source>
</evidence>
<keyword evidence="5" id="KW-1133">Transmembrane helix</keyword>
<keyword evidence="10" id="KW-1185">Reference proteome</keyword>
<protein>
    <submittedName>
        <fullName evidence="9">Monovalent cation/H+ antiporter subunit D</fullName>
    </submittedName>
</protein>
<dbReference type="AlphaFoldDB" id="A0A6M8NGJ9"/>
<keyword evidence="3" id="KW-1003">Cell membrane</keyword>
<evidence type="ECO:0000256" key="1">
    <source>
        <dbReference type="ARBA" id="ARBA00004651"/>
    </source>
</evidence>
<dbReference type="Pfam" id="PF00361">
    <property type="entry name" value="Proton_antipo_M"/>
    <property type="match status" value="1"/>
</dbReference>
<keyword evidence="6" id="KW-0472">Membrane</keyword>
<sequence>MMHTPILTVLLPLIVGFVLLIVKRYGLKTQQTISLLAVGSLIFISIFSFIKTSTQGILVYSLGNWEAPFGIVLVLDQFSILMVLITSLLAFGALWYAISEGVDKKGAHFHPLYQLQLFGINGAFLTGDLFNLFVFFEILLLASYSLLLHGQGEGRTKAGLHYVIINLVGSTLFLFAVGTLYGILGTLNIADMAYKVSTLSPDNVGIVAAAGLLLLVVFGLKAAMFPLYLWLPNAYGRTSAPIAALFAIMTKVGIYSIIRVHGTIFGANAQELAFYHTPWVLYIGLITLTLATFGVLSAKELRNQVAYLVLVSVSILLVSIGINSKEALSGAIYYMIHSTLLAGGFFLVADIILKARTSACLETQMPIFQKAVIIGSLFFIFAIAAAGLPPLSGFFGKIMILNAALEHKQTALILTVVLASSLLVIVALAKSGTTLFYDTTPNVKASEYKLSKSTLASIFYLFAFAPILVIFANPITEITNQIANNLFDTTSYLSTVLNLNARP</sequence>
<dbReference type="GO" id="GO:0008137">
    <property type="term" value="F:NADH dehydrogenase (ubiquinone) activity"/>
    <property type="evidence" value="ECO:0007669"/>
    <property type="project" value="InterPro"/>
</dbReference>
<dbReference type="PANTHER" id="PTHR42703:SF1">
    <property type="entry name" value="NA(+)_H(+) ANTIPORTER SUBUNIT D1"/>
    <property type="match status" value="1"/>
</dbReference>
<evidence type="ECO:0000256" key="6">
    <source>
        <dbReference type="ARBA" id="ARBA00023136"/>
    </source>
</evidence>
<evidence type="ECO:0000259" key="8">
    <source>
        <dbReference type="Pfam" id="PF00361"/>
    </source>
</evidence>
<dbReference type="GO" id="GO:0005886">
    <property type="term" value="C:plasma membrane"/>
    <property type="evidence" value="ECO:0007669"/>
    <property type="project" value="UniProtKB-SubCell"/>
</dbReference>